<dbReference type="Gene3D" id="1.10.10.60">
    <property type="entry name" value="Homeodomain-like"/>
    <property type="match status" value="2"/>
</dbReference>
<dbReference type="GO" id="GO:0043565">
    <property type="term" value="F:sequence-specific DNA binding"/>
    <property type="evidence" value="ECO:0007669"/>
    <property type="project" value="InterPro"/>
</dbReference>
<dbReference type="Gene3D" id="2.60.120.10">
    <property type="entry name" value="Jelly Rolls"/>
    <property type="match status" value="1"/>
</dbReference>
<organism evidence="6 7">
    <name type="scientific">Candidatus Enterocloster faecavium</name>
    <dbReference type="NCBI Taxonomy" id="2838560"/>
    <lineage>
        <taxon>Bacteria</taxon>
        <taxon>Bacillati</taxon>
        <taxon>Bacillota</taxon>
        <taxon>Clostridia</taxon>
        <taxon>Lachnospirales</taxon>
        <taxon>Lachnospiraceae</taxon>
        <taxon>Enterocloster</taxon>
    </lineage>
</organism>
<dbReference type="SUPFAM" id="SSF51215">
    <property type="entry name" value="Regulatory protein AraC"/>
    <property type="match status" value="1"/>
</dbReference>
<dbReference type="InterPro" id="IPR014710">
    <property type="entry name" value="RmlC-like_jellyroll"/>
</dbReference>
<evidence type="ECO:0000256" key="2">
    <source>
        <dbReference type="ARBA" id="ARBA00023125"/>
    </source>
</evidence>
<gene>
    <name evidence="6" type="ORF">H9716_12710</name>
</gene>
<accession>A0A9D2LA27</accession>
<dbReference type="InterPro" id="IPR050204">
    <property type="entry name" value="AraC_XylS_family_regulators"/>
</dbReference>
<keyword evidence="3" id="KW-0010">Activator</keyword>
<feature type="domain" description="HTH araC/xylS-type" evidence="5">
    <location>
        <begin position="186"/>
        <end position="283"/>
    </location>
</feature>
<reference evidence="6" key="1">
    <citation type="journal article" date="2021" name="PeerJ">
        <title>Extensive microbial diversity within the chicken gut microbiome revealed by metagenomics and culture.</title>
        <authorList>
            <person name="Gilroy R."/>
            <person name="Ravi A."/>
            <person name="Getino M."/>
            <person name="Pursley I."/>
            <person name="Horton D.L."/>
            <person name="Alikhan N.F."/>
            <person name="Baker D."/>
            <person name="Gharbi K."/>
            <person name="Hall N."/>
            <person name="Watson M."/>
            <person name="Adriaenssens E.M."/>
            <person name="Foster-Nyarko E."/>
            <person name="Jarju S."/>
            <person name="Secka A."/>
            <person name="Antonio M."/>
            <person name="Oren A."/>
            <person name="Chaudhuri R.R."/>
            <person name="La Ragione R."/>
            <person name="Hildebrand F."/>
            <person name="Pallen M.J."/>
        </authorList>
    </citation>
    <scope>NUCLEOTIDE SEQUENCE</scope>
    <source>
        <strain evidence="6">CHK188-4685</strain>
    </source>
</reference>
<dbReference type="Pfam" id="PF02311">
    <property type="entry name" value="AraC_binding"/>
    <property type="match status" value="1"/>
</dbReference>
<name>A0A9D2LA27_9FIRM</name>
<dbReference type="AlphaFoldDB" id="A0A9D2LA27"/>
<dbReference type="InterPro" id="IPR018060">
    <property type="entry name" value="HTH_AraC"/>
</dbReference>
<dbReference type="EMBL" id="DWYS01000150">
    <property type="protein sequence ID" value="HJB08703.1"/>
    <property type="molecule type" value="Genomic_DNA"/>
</dbReference>
<keyword evidence="1" id="KW-0805">Transcription regulation</keyword>
<dbReference type="InterPro" id="IPR003313">
    <property type="entry name" value="AraC-bd"/>
</dbReference>
<comment type="caution">
    <text evidence="6">The sequence shown here is derived from an EMBL/GenBank/DDBJ whole genome shotgun (WGS) entry which is preliminary data.</text>
</comment>
<sequence>MDIKKQAFISHTYGIDQDFRIFFYSDTNSTHLYTHVHDFFEMFVLIAGRIQYKTAGSTFFLQPKDILYLNHHQPHCPVLIDRTKPYERIALHVSARTLSQLSSPDLNLCECFSKDVFTVYHYSQEVYSRIFNLLYRLFSVYPGSNPGNRLLGRAYLTELFVEVSRGNSAPSVYSFNRDSTDLQLPTMVRQYVLEHLEEPITIDQLASYFFMNQYSFMHAFKKCCGISPYQFILQQRLDAALEMIKKGIPLTTVSHSCGFSDYSNFYRCFRKHFQKSPKDFAEHEI</sequence>
<dbReference type="Proteomes" id="UP000886804">
    <property type="component" value="Unassembled WGS sequence"/>
</dbReference>
<dbReference type="GO" id="GO:0003700">
    <property type="term" value="F:DNA-binding transcription factor activity"/>
    <property type="evidence" value="ECO:0007669"/>
    <property type="project" value="InterPro"/>
</dbReference>
<proteinExistence type="predicted"/>
<dbReference type="SUPFAM" id="SSF46689">
    <property type="entry name" value="Homeodomain-like"/>
    <property type="match status" value="2"/>
</dbReference>
<dbReference type="InterPro" id="IPR018062">
    <property type="entry name" value="HTH_AraC-typ_CS"/>
</dbReference>
<keyword evidence="4" id="KW-0804">Transcription</keyword>
<dbReference type="PANTHER" id="PTHR46796:SF6">
    <property type="entry name" value="ARAC SUBFAMILY"/>
    <property type="match status" value="1"/>
</dbReference>
<evidence type="ECO:0000313" key="6">
    <source>
        <dbReference type="EMBL" id="HJB08703.1"/>
    </source>
</evidence>
<evidence type="ECO:0000256" key="4">
    <source>
        <dbReference type="ARBA" id="ARBA00023163"/>
    </source>
</evidence>
<evidence type="ECO:0000256" key="3">
    <source>
        <dbReference type="ARBA" id="ARBA00023159"/>
    </source>
</evidence>
<dbReference type="PROSITE" id="PS00041">
    <property type="entry name" value="HTH_ARAC_FAMILY_1"/>
    <property type="match status" value="1"/>
</dbReference>
<dbReference type="Pfam" id="PF12833">
    <property type="entry name" value="HTH_18"/>
    <property type="match status" value="1"/>
</dbReference>
<evidence type="ECO:0000313" key="7">
    <source>
        <dbReference type="Proteomes" id="UP000886804"/>
    </source>
</evidence>
<reference evidence="6" key="2">
    <citation type="submission" date="2021-04" db="EMBL/GenBank/DDBJ databases">
        <authorList>
            <person name="Gilroy R."/>
        </authorList>
    </citation>
    <scope>NUCLEOTIDE SEQUENCE</scope>
    <source>
        <strain evidence="6">CHK188-4685</strain>
    </source>
</reference>
<keyword evidence="2" id="KW-0238">DNA-binding</keyword>
<dbReference type="InterPro" id="IPR037923">
    <property type="entry name" value="HTH-like"/>
</dbReference>
<evidence type="ECO:0000259" key="5">
    <source>
        <dbReference type="PROSITE" id="PS01124"/>
    </source>
</evidence>
<dbReference type="PROSITE" id="PS01124">
    <property type="entry name" value="HTH_ARAC_FAMILY_2"/>
    <property type="match status" value="1"/>
</dbReference>
<dbReference type="PANTHER" id="PTHR46796">
    <property type="entry name" value="HTH-TYPE TRANSCRIPTIONAL ACTIVATOR RHAS-RELATED"/>
    <property type="match status" value="1"/>
</dbReference>
<dbReference type="InterPro" id="IPR009057">
    <property type="entry name" value="Homeodomain-like_sf"/>
</dbReference>
<dbReference type="SMART" id="SM00342">
    <property type="entry name" value="HTH_ARAC"/>
    <property type="match status" value="1"/>
</dbReference>
<protein>
    <submittedName>
        <fullName evidence="6">AraC family transcriptional regulator</fullName>
    </submittedName>
</protein>
<evidence type="ECO:0000256" key="1">
    <source>
        <dbReference type="ARBA" id="ARBA00023015"/>
    </source>
</evidence>